<dbReference type="Proteomes" id="UP001176517">
    <property type="component" value="Unassembled WGS sequence"/>
</dbReference>
<name>A0AAN6GST8_9BASI</name>
<feature type="region of interest" description="Disordered" evidence="3">
    <location>
        <begin position="1"/>
        <end position="43"/>
    </location>
</feature>
<dbReference type="GO" id="GO:0034456">
    <property type="term" value="C:UTP-C complex"/>
    <property type="evidence" value="ECO:0007669"/>
    <property type="project" value="TreeGrafter"/>
</dbReference>
<evidence type="ECO:0000256" key="1">
    <source>
        <dbReference type="ARBA" id="ARBA00006110"/>
    </source>
</evidence>
<accession>A0AAN6GST8</accession>
<dbReference type="PROSITE" id="PS50102">
    <property type="entry name" value="RRM"/>
    <property type="match status" value="1"/>
</dbReference>
<dbReference type="InterPro" id="IPR012677">
    <property type="entry name" value="Nucleotide-bd_a/b_plait_sf"/>
</dbReference>
<dbReference type="Pfam" id="PF17799">
    <property type="entry name" value="RRM_Rrp7"/>
    <property type="match status" value="1"/>
</dbReference>
<dbReference type="Pfam" id="PF12923">
    <property type="entry name" value="RRP7"/>
    <property type="match status" value="1"/>
</dbReference>
<gene>
    <name evidence="5" type="ORF">OC846_004490</name>
</gene>
<comment type="similarity">
    <text evidence="1">Belongs to the RRP7 family.</text>
</comment>
<reference evidence="5" key="1">
    <citation type="journal article" date="2023" name="PhytoFront">
        <title>Draft Genome Resources of Seven Strains of Tilletia horrida, Causal Agent of Kernel Smut of Rice.</title>
        <authorList>
            <person name="Khanal S."/>
            <person name="Antony Babu S."/>
            <person name="Zhou X.G."/>
        </authorList>
    </citation>
    <scope>NUCLEOTIDE SEQUENCE</scope>
    <source>
        <strain evidence="5">TX6</strain>
    </source>
</reference>
<dbReference type="Gene3D" id="6.10.250.1770">
    <property type="match status" value="1"/>
</dbReference>
<dbReference type="PANTHER" id="PTHR13191:SF0">
    <property type="entry name" value="RIBOSOMAL RNA-PROCESSING PROTEIN 7 HOMOLOG A-RELATED"/>
    <property type="match status" value="1"/>
</dbReference>
<organism evidence="5 6">
    <name type="scientific">Tilletia horrida</name>
    <dbReference type="NCBI Taxonomy" id="155126"/>
    <lineage>
        <taxon>Eukaryota</taxon>
        <taxon>Fungi</taxon>
        <taxon>Dikarya</taxon>
        <taxon>Basidiomycota</taxon>
        <taxon>Ustilaginomycotina</taxon>
        <taxon>Exobasidiomycetes</taxon>
        <taxon>Tilletiales</taxon>
        <taxon>Tilletiaceae</taxon>
        <taxon>Tilletia</taxon>
    </lineage>
</organism>
<dbReference type="GO" id="GO:0006364">
    <property type="term" value="P:rRNA processing"/>
    <property type="evidence" value="ECO:0007669"/>
    <property type="project" value="TreeGrafter"/>
</dbReference>
<dbReference type="PANTHER" id="PTHR13191">
    <property type="entry name" value="RIBOSOMAL RNA PROCESSING PROTEIN 7-RELATED"/>
    <property type="match status" value="1"/>
</dbReference>
<feature type="compositionally biased region" description="Low complexity" evidence="3">
    <location>
        <begin position="23"/>
        <end position="33"/>
    </location>
</feature>
<dbReference type="InterPro" id="IPR024326">
    <property type="entry name" value="RRP7_C"/>
</dbReference>
<keyword evidence="6" id="KW-1185">Reference proteome</keyword>
<keyword evidence="2" id="KW-0694">RNA-binding</keyword>
<evidence type="ECO:0000313" key="6">
    <source>
        <dbReference type="Proteomes" id="UP001176517"/>
    </source>
</evidence>
<dbReference type="InterPro" id="IPR035979">
    <property type="entry name" value="RBD_domain_sf"/>
</dbReference>
<feature type="region of interest" description="Disordered" evidence="3">
    <location>
        <begin position="350"/>
        <end position="402"/>
    </location>
</feature>
<evidence type="ECO:0000259" key="4">
    <source>
        <dbReference type="PROSITE" id="PS50102"/>
    </source>
</evidence>
<dbReference type="GO" id="GO:0000028">
    <property type="term" value="P:ribosomal small subunit assembly"/>
    <property type="evidence" value="ECO:0007669"/>
    <property type="project" value="TreeGrafter"/>
</dbReference>
<dbReference type="InterPro" id="IPR040447">
    <property type="entry name" value="RRM_Rrp7"/>
</dbReference>
<comment type="caution">
    <text evidence="5">The sequence shown here is derived from an EMBL/GenBank/DDBJ whole genome shotgun (WGS) entry which is preliminary data.</text>
</comment>
<feature type="compositionally biased region" description="Low complexity" evidence="3">
    <location>
        <begin position="382"/>
        <end position="393"/>
    </location>
</feature>
<evidence type="ECO:0000256" key="2">
    <source>
        <dbReference type="PROSITE-ProRule" id="PRU00176"/>
    </source>
</evidence>
<evidence type="ECO:0000313" key="5">
    <source>
        <dbReference type="EMBL" id="KAK0548417.1"/>
    </source>
</evidence>
<dbReference type="AlphaFoldDB" id="A0AAN6GST8"/>
<dbReference type="SUPFAM" id="SSF54928">
    <property type="entry name" value="RNA-binding domain, RBD"/>
    <property type="match status" value="1"/>
</dbReference>
<feature type="domain" description="RRM" evidence="4">
    <location>
        <begin position="104"/>
        <end position="183"/>
    </location>
</feature>
<dbReference type="GO" id="GO:0032545">
    <property type="term" value="C:CURI complex"/>
    <property type="evidence" value="ECO:0007669"/>
    <property type="project" value="TreeGrafter"/>
</dbReference>
<dbReference type="InterPro" id="IPR040446">
    <property type="entry name" value="RRP7"/>
</dbReference>
<dbReference type="EMBL" id="JAPDMZ010000136">
    <property type="protein sequence ID" value="KAK0548417.1"/>
    <property type="molecule type" value="Genomic_DNA"/>
</dbReference>
<dbReference type="InterPro" id="IPR000504">
    <property type="entry name" value="RRM_dom"/>
</dbReference>
<dbReference type="Gene3D" id="3.30.70.330">
    <property type="match status" value="1"/>
</dbReference>
<dbReference type="GO" id="GO:0003723">
    <property type="term" value="F:RNA binding"/>
    <property type="evidence" value="ECO:0007669"/>
    <property type="project" value="UniProtKB-UniRule"/>
</dbReference>
<sequence>MPKAEKSSRSSAQYAPSKKSKAQVKAAAPAQQPRLSSKGKERELPASATATALHVADFTLLPIRYLGKSNPVIHYLFVRAHHASTTIAQASSDSGSTSSLPQDRTLFVANLPPDTTDRYLRTLFKNAGAIERIALREVSSVPFSSSPPYCAQDDKEAPAIQLLPPLDPRELQGQTVGANRGDCAFLTTSAHAHITFLDESSLRRALTQTQQTSAEFMQLGGPALIEKEQTSAGPALAALLKSARPWPGEEVLSRSSTKTLQQQKALADGTPAPLVGLPFLLASHSSHRPSLDRVKAFADSRIALHIYLRANPERDLQHQEKLSRRGIKAVQLGPDGELLDEDGFTIVTSGGKYGRSAESGSKDARSGEGASVRVARNKPHMASGDAYAQAAGAPKKKSKSKDLEDFYRFQTREKNREKLATLRAKFEEDKAKVAKLKQSRAFKPY</sequence>
<evidence type="ECO:0000256" key="3">
    <source>
        <dbReference type="SAM" id="MobiDB-lite"/>
    </source>
</evidence>
<protein>
    <recommendedName>
        <fullName evidence="4">RRM domain-containing protein</fullName>
    </recommendedName>
</protein>
<proteinExistence type="inferred from homology"/>